<dbReference type="OrthoDB" id="6592228at2759"/>
<dbReference type="AlphaFoldDB" id="A0A6G0Y568"/>
<name>A0A6G0Y568_APHCR</name>
<evidence type="ECO:0000313" key="1">
    <source>
        <dbReference type="EMBL" id="KAF0749302.1"/>
    </source>
</evidence>
<reference evidence="1 2" key="1">
    <citation type="submission" date="2019-08" db="EMBL/GenBank/DDBJ databases">
        <title>Whole genome of Aphis craccivora.</title>
        <authorList>
            <person name="Voronova N.V."/>
            <person name="Shulinski R.S."/>
            <person name="Bandarenka Y.V."/>
            <person name="Zhorov D.G."/>
            <person name="Warner D."/>
        </authorList>
    </citation>
    <scope>NUCLEOTIDE SEQUENCE [LARGE SCALE GENOMIC DNA]</scope>
    <source>
        <strain evidence="1">180601</strain>
        <tissue evidence="1">Whole Body</tissue>
    </source>
</reference>
<protein>
    <submittedName>
        <fullName evidence="1">Uncharacterized protein</fullName>
    </submittedName>
</protein>
<gene>
    <name evidence="1" type="ORF">FWK35_00039062</name>
</gene>
<evidence type="ECO:0000313" key="2">
    <source>
        <dbReference type="Proteomes" id="UP000478052"/>
    </source>
</evidence>
<accession>A0A6G0Y568</accession>
<organism evidence="1 2">
    <name type="scientific">Aphis craccivora</name>
    <name type="common">Cowpea aphid</name>
    <dbReference type="NCBI Taxonomy" id="307492"/>
    <lineage>
        <taxon>Eukaryota</taxon>
        <taxon>Metazoa</taxon>
        <taxon>Ecdysozoa</taxon>
        <taxon>Arthropoda</taxon>
        <taxon>Hexapoda</taxon>
        <taxon>Insecta</taxon>
        <taxon>Pterygota</taxon>
        <taxon>Neoptera</taxon>
        <taxon>Paraneoptera</taxon>
        <taxon>Hemiptera</taxon>
        <taxon>Sternorrhyncha</taxon>
        <taxon>Aphidomorpha</taxon>
        <taxon>Aphidoidea</taxon>
        <taxon>Aphididae</taxon>
        <taxon>Aphidini</taxon>
        <taxon>Aphis</taxon>
        <taxon>Aphis</taxon>
    </lineage>
</organism>
<sequence length="139" mass="16637">MGYQKKLSFERTVMLKHRDSLVSSDYHDVHPFIPSYDTRCEKPNVFYLLSNEYQRIWEREKNEYFKSTITIGTVPLKPWLRGHARKHQHNIPRLTIPYCEPGKTNKKYDHIKPVYHIINHYRRGPCADRKPQATVPKCL</sequence>
<comment type="caution">
    <text evidence="1">The sequence shown here is derived from an EMBL/GenBank/DDBJ whole genome shotgun (WGS) entry which is preliminary data.</text>
</comment>
<dbReference type="EMBL" id="VUJU01006151">
    <property type="protein sequence ID" value="KAF0749302.1"/>
    <property type="molecule type" value="Genomic_DNA"/>
</dbReference>
<proteinExistence type="predicted"/>
<dbReference type="Proteomes" id="UP000478052">
    <property type="component" value="Unassembled WGS sequence"/>
</dbReference>
<keyword evidence="2" id="KW-1185">Reference proteome</keyword>